<sequence length="189" mass="20189">MTRAITVIVRRDGESWSAWSPQCPGLAVAEPTAAELRGALPEALAWYFDGDFDFEILVHLEQELRGVVVRIAQDDFLWERQLVAERLGAALGVEDQAEQLRAAPANSAGEVVYVCALPSDSISWLTAQTEEISDPVVVALPAAESMLWTLQLGGGRRTGAGTAGAGYPPDTTFGEIMTTFTGPGLKLSA</sequence>
<organism evidence="1 2">
    <name type="scientific">Frankia canadensis</name>
    <dbReference type="NCBI Taxonomy" id="1836972"/>
    <lineage>
        <taxon>Bacteria</taxon>
        <taxon>Bacillati</taxon>
        <taxon>Actinomycetota</taxon>
        <taxon>Actinomycetes</taxon>
        <taxon>Frankiales</taxon>
        <taxon>Frankiaceae</taxon>
        <taxon>Frankia</taxon>
    </lineage>
</organism>
<gene>
    <name evidence="1" type="ORF">FRACA_5030002</name>
</gene>
<keyword evidence="2" id="KW-1185">Reference proteome</keyword>
<proteinExistence type="predicted"/>
<evidence type="ECO:0000313" key="1">
    <source>
        <dbReference type="EMBL" id="SNQ50698.1"/>
    </source>
</evidence>
<name>A0A2I2KYG2_9ACTN</name>
<dbReference type="RefSeq" id="WP_101834168.1">
    <property type="nucleotide sequence ID" value="NZ_FZMO01000450.1"/>
</dbReference>
<dbReference type="Proteomes" id="UP000234331">
    <property type="component" value="Unassembled WGS sequence"/>
</dbReference>
<protein>
    <submittedName>
        <fullName evidence="1">Uncharacterized protein</fullName>
    </submittedName>
</protein>
<dbReference type="AlphaFoldDB" id="A0A2I2KYG2"/>
<accession>A0A2I2KYG2</accession>
<dbReference type="OrthoDB" id="5196870at2"/>
<evidence type="ECO:0000313" key="2">
    <source>
        <dbReference type="Proteomes" id="UP000234331"/>
    </source>
</evidence>
<reference evidence="1 2" key="1">
    <citation type="submission" date="2017-06" db="EMBL/GenBank/DDBJ databases">
        <authorList>
            <person name="Kim H.J."/>
            <person name="Triplett B.A."/>
        </authorList>
    </citation>
    <scope>NUCLEOTIDE SEQUENCE [LARGE SCALE GENOMIC DNA]</scope>
    <source>
        <strain evidence="1">FRACA_ARgP5</strain>
    </source>
</reference>
<dbReference type="EMBL" id="FZMO01000450">
    <property type="protein sequence ID" value="SNQ50698.1"/>
    <property type="molecule type" value="Genomic_DNA"/>
</dbReference>